<dbReference type="AlphaFoldDB" id="A0A2H3BJI5"/>
<sequence>MGPPVKQKRHVFNEPLTPLAIVAAQSQYVEGNLTWIEKEKKERAEITEDQKCEESREHVQSILDTIVAYYPALHHFFDELLSTHDYHFLNQIHACQPNLVNEFVKRQAGLLLEEEGQHVTAFLKPPQLQGVIHTVKDFSVLDMLHDQKIARILTWYVFYEWRLQVLTTIIFMLAQVRNEHSSTFQVVMCVYLLACGAMHSQFNVLNHAGMTLSYRSAVCKIKNLSEEQCHCLVEIVHHMAFMIIWDNLNFAFHAAQQRADSKDHFDNRTTATLVPLYGVKFGELSLDLLLPQTTCKPILHFQTEHHLLPTLPQVQDLETAQRWHIKQAFLSAYPDLLSRFPSLNVAPPSVECIPVHKTKQYPITMMHIDESSLDGTIDVMLTIFGKSLCMSGDGIHGDQLSLSLLDKVCASHHADSDLLDNMGKYLKRQNGVFHDKIASTCCIVNEHWGKPNGKALWVLWKMNSLLGQKVMVAGWKLMIDLVLLAHILDGFQLFCPCNTLEGWVQSITSPNKFDVVSETHVGKLRRQAKHDVLLENIILFNQDALILLTLRHAIKRGDVGLMLTVLTHWMLMFHGCGKMPKYAEAMFHLVNDLQTMDQRLCHAYMMNWLANLTGKRNSFKEMDLLQEHQNFWLKVIYSRSGANRSWKWISMISVSVFILCKVIHKVQCEYQTPYNSITHTNPSANEDIQTMHNYLEVHRLQSHP</sequence>
<reference evidence="3" key="1">
    <citation type="journal article" date="2017" name="Nat. Ecol. Evol.">
        <title>Genome expansion and lineage-specific genetic innovations in the forest pathogenic fungi Armillaria.</title>
        <authorList>
            <person name="Sipos G."/>
            <person name="Prasanna A.N."/>
            <person name="Walter M.C."/>
            <person name="O'Connor E."/>
            <person name="Balint B."/>
            <person name="Krizsan K."/>
            <person name="Kiss B."/>
            <person name="Hess J."/>
            <person name="Varga T."/>
            <person name="Slot J."/>
            <person name="Riley R."/>
            <person name="Boka B."/>
            <person name="Rigling D."/>
            <person name="Barry K."/>
            <person name="Lee J."/>
            <person name="Mihaltcheva S."/>
            <person name="LaButti K."/>
            <person name="Lipzen A."/>
            <person name="Waldron R."/>
            <person name="Moloney N.M."/>
            <person name="Sperisen C."/>
            <person name="Kredics L."/>
            <person name="Vagvoelgyi C."/>
            <person name="Patrignani A."/>
            <person name="Fitzpatrick D."/>
            <person name="Nagy I."/>
            <person name="Doyle S."/>
            <person name="Anderson J.B."/>
            <person name="Grigoriev I.V."/>
            <person name="Gueldener U."/>
            <person name="Muensterkoetter M."/>
            <person name="Nagy L.G."/>
        </authorList>
    </citation>
    <scope>NUCLEOTIDE SEQUENCE [LARGE SCALE GENOMIC DNA]</scope>
    <source>
        <strain evidence="3">28-4</strain>
    </source>
</reference>
<dbReference type="STRING" id="1076256.A0A2H3BJI5"/>
<accession>A0A2H3BJI5</accession>
<feature type="domain" description="DUF6589" evidence="1">
    <location>
        <begin position="302"/>
        <end position="679"/>
    </location>
</feature>
<dbReference type="Pfam" id="PF20231">
    <property type="entry name" value="DUF6589"/>
    <property type="match status" value="1"/>
</dbReference>
<organism evidence="2 3">
    <name type="scientific">Armillaria solidipes</name>
    <dbReference type="NCBI Taxonomy" id="1076256"/>
    <lineage>
        <taxon>Eukaryota</taxon>
        <taxon>Fungi</taxon>
        <taxon>Dikarya</taxon>
        <taxon>Basidiomycota</taxon>
        <taxon>Agaricomycotina</taxon>
        <taxon>Agaricomycetes</taxon>
        <taxon>Agaricomycetidae</taxon>
        <taxon>Agaricales</taxon>
        <taxon>Marasmiineae</taxon>
        <taxon>Physalacriaceae</taxon>
        <taxon>Armillaria</taxon>
    </lineage>
</organism>
<gene>
    <name evidence="2" type="ORF">ARMSODRAFT_987944</name>
</gene>
<dbReference type="Proteomes" id="UP000218334">
    <property type="component" value="Unassembled WGS sequence"/>
</dbReference>
<dbReference type="EMBL" id="KZ293425">
    <property type="protein sequence ID" value="PBK71025.1"/>
    <property type="molecule type" value="Genomic_DNA"/>
</dbReference>
<evidence type="ECO:0000259" key="1">
    <source>
        <dbReference type="Pfam" id="PF20231"/>
    </source>
</evidence>
<evidence type="ECO:0000313" key="2">
    <source>
        <dbReference type="EMBL" id="PBK71025.1"/>
    </source>
</evidence>
<name>A0A2H3BJI5_9AGAR</name>
<proteinExistence type="predicted"/>
<protein>
    <recommendedName>
        <fullName evidence="1">DUF6589 domain-containing protein</fullName>
    </recommendedName>
</protein>
<dbReference type="InterPro" id="IPR046496">
    <property type="entry name" value="DUF6589"/>
</dbReference>
<keyword evidence="3" id="KW-1185">Reference proteome</keyword>
<evidence type="ECO:0000313" key="3">
    <source>
        <dbReference type="Proteomes" id="UP000218334"/>
    </source>
</evidence>